<evidence type="ECO:0000256" key="11">
    <source>
        <dbReference type="ARBA" id="ARBA00022843"/>
    </source>
</evidence>
<evidence type="ECO:0000256" key="15">
    <source>
        <dbReference type="ARBA" id="ARBA00023242"/>
    </source>
</evidence>
<dbReference type="GO" id="GO:0043130">
    <property type="term" value="F:ubiquitin binding"/>
    <property type="evidence" value="ECO:0007669"/>
    <property type="project" value="InterPro"/>
</dbReference>
<sequence>MSEVAARSSASRGRGSGRGGRGGFAGRGGRRANGDKTETSADTSSSAFEDEGEIGELRRLYGSKTEVIREMFPDWSEVDVLFALQETNGDENEAVTRIAEGTVSQWGEVSKAKKPSKPKAKDTPASTSNNDSSAASGSRPSRGGRVASEGGRGRGRATDRGGRGGRGRATTAAPSAARKENVPLSVPTEEVPAWGKDTSAPATQVTEEKSAPQAATATETPQSSAPQAKTWASMLRPKPAPKAAPKPQEPAAPIATEPVAPETTTQSTPAESEPQPADVDQEATPIPEPAVPALTEPETTSTPAITPSHDELTETNLEHVADVSHPPATHTAASTTADSWDPRQTSNATPLSAAQQQHQANRDTSSGFAASAIKATEQRAARTPAFQRRVLDQEEAVRMPGGNRDVDRAAVQFGAFSLGDDEEAAGGREEAETRAQPPAESPVSHPRTALPPSTLPGASQDINQQKAGFGAATSAAPGGMIPTNWSQPAATANHGTAPGQPAIGMPSQQYGRFGQEGSQKPNDPFAQQAQPNSQPPYDSFPGQTSQAPSQQQQQPGGAFSSAPNDYSSYYTSNDRHPYNNNYYGHPFAHQQQGGQGQQDSAPGQQRPYGSYGASQQGDNLSQYPQSGVGIQNQPRFGAGGNDAQNSGHSTPNPTTQAAQQQGSAAPGTQPPSHAQQQYGYGNHPYYNNPYYQQYYSGYGGQGGFGPYGGAGKNAMYGQPYGMSPNAPFDHANSPASFAQSSLHRDSGAGSGISDYGRSGSGQAGGAPGLGGAGSTFGSVHDSFSRGSSSFQSQAPGFGGQAQQGNAAPGDDLKFGEAKSGANPSPSIGGARPGSATASNTAASGQSGLPPPQSSQMSGGAYAGYPSHLQGHAGVHGSHAYGMGGAGGANQHANSPYGSYGQGGFGSGGYYGGNQQQQRGGWGGNYH</sequence>
<feature type="compositionally biased region" description="Low complexity" evidence="16">
    <location>
        <begin position="1"/>
        <end position="13"/>
    </location>
</feature>
<keyword evidence="10" id="KW-0833">Ubl conjugation pathway</keyword>
<dbReference type="Proteomes" id="UP000887229">
    <property type="component" value="Unassembled WGS sequence"/>
</dbReference>
<dbReference type="InterPro" id="IPR051833">
    <property type="entry name" value="TC-DDR_regulator"/>
</dbReference>
<feature type="compositionally biased region" description="Polar residues" evidence="16">
    <location>
        <begin position="563"/>
        <end position="582"/>
    </location>
</feature>
<reference evidence="18" key="1">
    <citation type="journal article" date="2021" name="IMA Fungus">
        <title>Genomic characterization of three marine fungi, including Emericellopsis atlantica sp. nov. with signatures of a generalist lifestyle and marine biomass degradation.</title>
        <authorList>
            <person name="Hagestad O.C."/>
            <person name="Hou L."/>
            <person name="Andersen J.H."/>
            <person name="Hansen E.H."/>
            <person name="Altermark B."/>
            <person name="Li C."/>
            <person name="Kuhnert E."/>
            <person name="Cox R.J."/>
            <person name="Crous P.W."/>
            <person name="Spatafora J.W."/>
            <person name="Lail K."/>
            <person name="Amirebrahimi M."/>
            <person name="Lipzen A."/>
            <person name="Pangilinan J."/>
            <person name="Andreopoulos W."/>
            <person name="Hayes R.D."/>
            <person name="Ng V."/>
            <person name="Grigoriev I.V."/>
            <person name="Jackson S.A."/>
            <person name="Sutton T.D.S."/>
            <person name="Dobson A.D.W."/>
            <person name="Rama T."/>
        </authorList>
    </citation>
    <scope>NUCLEOTIDE SEQUENCE</scope>
    <source>
        <strain evidence="18">TS7</strain>
    </source>
</reference>
<dbReference type="InterPro" id="IPR009060">
    <property type="entry name" value="UBA-like_sf"/>
</dbReference>
<keyword evidence="9" id="KW-0227">DNA damage</keyword>
<dbReference type="InterPro" id="IPR003892">
    <property type="entry name" value="CUE"/>
</dbReference>
<organism evidence="18 19">
    <name type="scientific">Emericellopsis atlantica</name>
    <dbReference type="NCBI Taxonomy" id="2614577"/>
    <lineage>
        <taxon>Eukaryota</taxon>
        <taxon>Fungi</taxon>
        <taxon>Dikarya</taxon>
        <taxon>Ascomycota</taxon>
        <taxon>Pezizomycotina</taxon>
        <taxon>Sordariomycetes</taxon>
        <taxon>Hypocreomycetidae</taxon>
        <taxon>Hypocreales</taxon>
        <taxon>Bionectriaceae</taxon>
        <taxon>Emericellopsis</taxon>
    </lineage>
</organism>
<dbReference type="GO" id="GO:0000781">
    <property type="term" value="C:chromosome, telomeric region"/>
    <property type="evidence" value="ECO:0007669"/>
    <property type="project" value="UniProtKB-SubCell"/>
</dbReference>
<feature type="region of interest" description="Disordered" evidence="16">
    <location>
        <begin position="727"/>
        <end position="862"/>
    </location>
</feature>
<dbReference type="RefSeq" id="XP_046113802.1">
    <property type="nucleotide sequence ID" value="XM_046261745.1"/>
</dbReference>
<keyword evidence="6" id="KW-0158">Chromosome</keyword>
<dbReference type="AlphaFoldDB" id="A0A9P7ZCZ2"/>
<evidence type="ECO:0000256" key="16">
    <source>
        <dbReference type="SAM" id="MobiDB-lite"/>
    </source>
</evidence>
<comment type="subcellular location">
    <subcellularLocation>
        <location evidence="3">Chromosome</location>
        <location evidence="3">Telomere</location>
    </subcellularLocation>
    <subcellularLocation>
        <location evidence="2">Cytoplasm</location>
    </subcellularLocation>
    <subcellularLocation>
        <location evidence="1">Nucleus</location>
    </subcellularLocation>
</comment>
<feature type="compositionally biased region" description="Polar residues" evidence="16">
    <location>
        <begin position="456"/>
        <end position="466"/>
    </location>
</feature>
<keyword evidence="7" id="KW-0963">Cytoplasm</keyword>
<dbReference type="CDD" id="cd14368">
    <property type="entry name" value="CUE_DEF1_like"/>
    <property type="match status" value="1"/>
</dbReference>
<dbReference type="InterPro" id="IPR041803">
    <property type="entry name" value="DEF1_CUE"/>
</dbReference>
<feature type="compositionally biased region" description="Low complexity" evidence="16">
    <location>
        <begin position="324"/>
        <end position="337"/>
    </location>
</feature>
<comment type="similarity">
    <text evidence="4">Belongs to the DEF1 family.</text>
</comment>
<feature type="compositionally biased region" description="Basic and acidic residues" evidence="16">
    <location>
        <begin position="308"/>
        <end position="322"/>
    </location>
</feature>
<evidence type="ECO:0000256" key="10">
    <source>
        <dbReference type="ARBA" id="ARBA00022786"/>
    </source>
</evidence>
<evidence type="ECO:0000259" key="17">
    <source>
        <dbReference type="Pfam" id="PF02845"/>
    </source>
</evidence>
<feature type="compositionally biased region" description="Low complexity" evidence="16">
    <location>
        <begin position="833"/>
        <end position="859"/>
    </location>
</feature>
<dbReference type="Pfam" id="PF02845">
    <property type="entry name" value="CUE"/>
    <property type="match status" value="1"/>
</dbReference>
<feature type="compositionally biased region" description="Polar residues" evidence="16">
    <location>
        <begin position="612"/>
        <end position="634"/>
    </location>
</feature>
<evidence type="ECO:0000256" key="9">
    <source>
        <dbReference type="ARBA" id="ARBA00022763"/>
    </source>
</evidence>
<feature type="compositionally biased region" description="Low complexity" evidence="16">
    <location>
        <begin position="541"/>
        <end position="562"/>
    </location>
</feature>
<keyword evidence="15" id="KW-0539">Nucleus</keyword>
<feature type="compositionally biased region" description="Low complexity" evidence="16">
    <location>
        <begin position="123"/>
        <end position="148"/>
    </location>
</feature>
<feature type="compositionally biased region" description="Polar residues" evidence="16">
    <location>
        <begin position="642"/>
        <end position="653"/>
    </location>
</feature>
<feature type="region of interest" description="Disordered" evidence="16">
    <location>
        <begin position="88"/>
        <end position="681"/>
    </location>
</feature>
<feature type="compositionally biased region" description="Low complexity" evidence="16">
    <location>
        <begin position="784"/>
        <end position="795"/>
    </location>
</feature>
<evidence type="ECO:0000256" key="6">
    <source>
        <dbReference type="ARBA" id="ARBA00022454"/>
    </source>
</evidence>
<dbReference type="GO" id="GO:0005737">
    <property type="term" value="C:cytoplasm"/>
    <property type="evidence" value="ECO:0007669"/>
    <property type="project" value="UniProtKB-SubCell"/>
</dbReference>
<evidence type="ECO:0000256" key="3">
    <source>
        <dbReference type="ARBA" id="ARBA00004574"/>
    </source>
</evidence>
<keyword evidence="14" id="KW-0234">DNA repair</keyword>
<dbReference type="GeneID" id="70292648"/>
<evidence type="ECO:0000313" key="19">
    <source>
        <dbReference type="Proteomes" id="UP000887229"/>
    </source>
</evidence>
<evidence type="ECO:0000256" key="2">
    <source>
        <dbReference type="ARBA" id="ARBA00004496"/>
    </source>
</evidence>
<feature type="compositionally biased region" description="Gly residues" evidence="16">
    <location>
        <begin position="14"/>
        <end position="27"/>
    </location>
</feature>
<keyword evidence="12" id="KW-0779">Telomere</keyword>
<keyword evidence="13" id="KW-0238">DNA-binding</keyword>
<feature type="region of interest" description="Disordered" evidence="16">
    <location>
        <begin position="1"/>
        <end position="55"/>
    </location>
</feature>
<feature type="compositionally biased region" description="Low complexity" evidence="16">
    <location>
        <begin position="211"/>
        <end position="226"/>
    </location>
</feature>
<evidence type="ECO:0000256" key="4">
    <source>
        <dbReference type="ARBA" id="ARBA00005491"/>
    </source>
</evidence>
<evidence type="ECO:0000256" key="14">
    <source>
        <dbReference type="ARBA" id="ARBA00023204"/>
    </source>
</evidence>
<feature type="compositionally biased region" description="Polar residues" evidence="16">
    <location>
        <begin position="506"/>
        <end position="536"/>
    </location>
</feature>
<dbReference type="SUPFAM" id="SSF46934">
    <property type="entry name" value="UBA-like"/>
    <property type="match status" value="1"/>
</dbReference>
<keyword evidence="11" id="KW-0832">Ubl conjugation</keyword>
<feature type="compositionally biased region" description="Gly residues" evidence="16">
    <location>
        <begin position="758"/>
        <end position="774"/>
    </location>
</feature>
<dbReference type="EMBL" id="MU251288">
    <property type="protein sequence ID" value="KAG9249878.1"/>
    <property type="molecule type" value="Genomic_DNA"/>
</dbReference>
<evidence type="ECO:0000256" key="5">
    <source>
        <dbReference type="ARBA" id="ARBA00020536"/>
    </source>
</evidence>
<accession>A0A9P7ZCZ2</accession>
<evidence type="ECO:0000256" key="13">
    <source>
        <dbReference type="ARBA" id="ARBA00023125"/>
    </source>
</evidence>
<keyword evidence="19" id="KW-1185">Reference proteome</keyword>
<dbReference type="GO" id="GO:0005634">
    <property type="term" value="C:nucleus"/>
    <property type="evidence" value="ECO:0007669"/>
    <property type="project" value="UniProtKB-SubCell"/>
</dbReference>
<dbReference type="PANTHER" id="PTHR16308">
    <property type="entry name" value="UBIQUITIN ASSOCIATED PROTEIN 2-LIKE/LINGERER"/>
    <property type="match status" value="1"/>
</dbReference>
<protein>
    <recommendedName>
        <fullName evidence="5">RNA polymerase II degradation factor 1</fullName>
    </recommendedName>
</protein>
<feature type="domain" description="CUE" evidence="17">
    <location>
        <begin position="64"/>
        <end position="102"/>
    </location>
</feature>
<dbReference type="PANTHER" id="PTHR16308:SF13">
    <property type="entry name" value="PROTEIN LINGERER"/>
    <property type="match status" value="1"/>
</dbReference>
<feature type="compositionally biased region" description="Polar residues" evidence="16">
    <location>
        <begin position="342"/>
        <end position="368"/>
    </location>
</feature>
<evidence type="ECO:0000256" key="12">
    <source>
        <dbReference type="ARBA" id="ARBA00022895"/>
    </source>
</evidence>
<evidence type="ECO:0000256" key="1">
    <source>
        <dbReference type="ARBA" id="ARBA00004123"/>
    </source>
</evidence>
<dbReference type="GO" id="GO:0003677">
    <property type="term" value="F:DNA binding"/>
    <property type="evidence" value="ECO:0007669"/>
    <property type="project" value="UniProtKB-KW"/>
</dbReference>
<name>A0A9P7ZCZ2_9HYPO</name>
<keyword evidence="8" id="KW-0597">Phosphoprotein</keyword>
<feature type="compositionally biased region" description="Pro residues" evidence="16">
    <location>
        <begin position="238"/>
        <end position="250"/>
    </location>
</feature>
<gene>
    <name evidence="18" type="ORF">F5Z01DRAFT_630752</name>
</gene>
<feature type="compositionally biased region" description="Low complexity" evidence="16">
    <location>
        <begin position="654"/>
        <end position="681"/>
    </location>
</feature>
<feature type="compositionally biased region" description="Polar residues" evidence="16">
    <location>
        <begin position="483"/>
        <end position="494"/>
    </location>
</feature>
<evidence type="ECO:0000256" key="7">
    <source>
        <dbReference type="ARBA" id="ARBA00022490"/>
    </source>
</evidence>
<comment type="caution">
    <text evidence="18">The sequence shown here is derived from an EMBL/GenBank/DDBJ whole genome shotgun (WGS) entry which is preliminary data.</text>
</comment>
<proteinExistence type="inferred from homology"/>
<evidence type="ECO:0000313" key="18">
    <source>
        <dbReference type="EMBL" id="KAG9249878.1"/>
    </source>
</evidence>
<evidence type="ECO:0000256" key="8">
    <source>
        <dbReference type="ARBA" id="ARBA00022553"/>
    </source>
</evidence>
<dbReference type="GO" id="GO:0006281">
    <property type="term" value="P:DNA repair"/>
    <property type="evidence" value="ECO:0007669"/>
    <property type="project" value="UniProtKB-KW"/>
</dbReference>
<dbReference type="OrthoDB" id="5396806at2759"/>